<sequence length="534" mass="56983">MAGSTDVDAIWHKLKLDNRVKSRPSAAPHEAKCSALSTAPPVSAATPLCQAVVHTGTASSFEGSVSRLASDRLSVRRQALQDLQALVTSRLGESTLTPAEANKLGQATAPLLADAVASCREGAANLLIITVQASPSCTAKLLPYILPTMHSKLCTSSSEEAHEQSEEVRAALIKLLISIIQTHPQGIFDEGDKVLGMLASSARDACADVNVLGCEALCLLATVHGPALAVVSKQLVACAMPLLAHRLQKVRLVAVRAVQLLVPWGAHELILTLTGFQDPNNVPLEEFYGPSVTVNFFAKLACDSSIKVRAAFLALVGWWMTHLDSRQEHEGRLLPYLLAALSDSCPAISNAAWSILQQVGGVYERDHESEVQDMVDYAPAPDAQTTQALQWLYKGAGRKLLPACVRERAGLGVRLLTQRCLGLLAGALAAEMTGWKEQEADRAVAMLRSCIILAEDALADHLGTLLPAMCKVIENPQSGESIAGSMEIMASFMQPQQQLQWLLPMLTKPGGASEARIPVLHLLTCALEGSGMTN</sequence>
<gene>
    <name evidence="3" type="ORF">WJX73_007961</name>
</gene>
<evidence type="ECO:0000313" key="4">
    <source>
        <dbReference type="Proteomes" id="UP001465755"/>
    </source>
</evidence>
<dbReference type="PANTHER" id="PTHR16216">
    <property type="entry name" value="DYNEIN ASSEMBLY FACTOR 5, AXONEMAL"/>
    <property type="match status" value="1"/>
</dbReference>
<dbReference type="InterPro" id="IPR016024">
    <property type="entry name" value="ARM-type_fold"/>
</dbReference>
<name>A0AAW1NT99_9CHLO</name>
<evidence type="ECO:0000313" key="3">
    <source>
        <dbReference type="EMBL" id="KAK9798218.1"/>
    </source>
</evidence>
<dbReference type="EMBL" id="JALJOQ010000099">
    <property type="protein sequence ID" value="KAK9798218.1"/>
    <property type="molecule type" value="Genomic_DNA"/>
</dbReference>
<dbReference type="AlphaFoldDB" id="A0AAW1NT99"/>
<proteinExistence type="predicted"/>
<dbReference type="InterPro" id="IPR052623">
    <property type="entry name" value="DAAF5"/>
</dbReference>
<evidence type="ECO:0000259" key="2">
    <source>
        <dbReference type="Pfam" id="PF25757"/>
    </source>
</evidence>
<feature type="domain" description="Dynein axonemal assembly factor 5 TPR repeats" evidence="2">
    <location>
        <begin position="297"/>
        <end position="373"/>
    </location>
</feature>
<reference evidence="3 4" key="1">
    <citation type="journal article" date="2024" name="Nat. Commun.">
        <title>Phylogenomics reveals the evolutionary origins of lichenization in chlorophyte algae.</title>
        <authorList>
            <person name="Puginier C."/>
            <person name="Libourel C."/>
            <person name="Otte J."/>
            <person name="Skaloud P."/>
            <person name="Haon M."/>
            <person name="Grisel S."/>
            <person name="Petersen M."/>
            <person name="Berrin J.G."/>
            <person name="Delaux P.M."/>
            <person name="Dal Grande F."/>
            <person name="Keller J."/>
        </authorList>
    </citation>
    <scope>NUCLEOTIDE SEQUENCE [LARGE SCALE GENOMIC DNA]</scope>
    <source>
        <strain evidence="3 4">SAG 2036</strain>
    </source>
</reference>
<dbReference type="Pfam" id="PF24573">
    <property type="entry name" value="HEAT_DAAF5"/>
    <property type="match status" value="1"/>
</dbReference>
<evidence type="ECO:0000259" key="1">
    <source>
        <dbReference type="Pfam" id="PF24573"/>
    </source>
</evidence>
<organism evidence="3 4">
    <name type="scientific">Symbiochloris irregularis</name>
    <dbReference type="NCBI Taxonomy" id="706552"/>
    <lineage>
        <taxon>Eukaryota</taxon>
        <taxon>Viridiplantae</taxon>
        <taxon>Chlorophyta</taxon>
        <taxon>core chlorophytes</taxon>
        <taxon>Trebouxiophyceae</taxon>
        <taxon>Trebouxiales</taxon>
        <taxon>Trebouxiaceae</taxon>
        <taxon>Symbiochloris</taxon>
    </lineage>
</organism>
<dbReference type="Pfam" id="PF25757">
    <property type="entry name" value="TPR_DNAAF5"/>
    <property type="match status" value="2"/>
</dbReference>
<dbReference type="InterPro" id="IPR057978">
    <property type="entry name" value="TPR_DAAF5"/>
</dbReference>
<feature type="domain" description="Dynein axonemal assembly factor 5 HEAT-repeat" evidence="1">
    <location>
        <begin position="406"/>
        <end position="530"/>
    </location>
</feature>
<accession>A0AAW1NT99</accession>
<comment type="caution">
    <text evidence="3">The sequence shown here is derived from an EMBL/GenBank/DDBJ whole genome shotgun (WGS) entry which is preliminary data.</text>
</comment>
<dbReference type="PANTHER" id="PTHR16216:SF10">
    <property type="entry name" value="RNA POLYMERASE II ASSEMBLY FACTOR RTP1 C-TERMINAL DOMAIN-CONTAINING PROTEIN"/>
    <property type="match status" value="1"/>
</dbReference>
<dbReference type="InterPro" id="IPR056497">
    <property type="entry name" value="HEAT_DAAF5"/>
</dbReference>
<dbReference type="Proteomes" id="UP001465755">
    <property type="component" value="Unassembled WGS sequence"/>
</dbReference>
<dbReference type="Gene3D" id="1.25.10.10">
    <property type="entry name" value="Leucine-rich Repeat Variant"/>
    <property type="match status" value="2"/>
</dbReference>
<dbReference type="InterPro" id="IPR011989">
    <property type="entry name" value="ARM-like"/>
</dbReference>
<protein>
    <submittedName>
        <fullName evidence="3">Uncharacterized protein</fullName>
    </submittedName>
</protein>
<keyword evidence="4" id="KW-1185">Reference proteome</keyword>
<feature type="domain" description="Dynein axonemal assembly factor 5 TPR repeats" evidence="2">
    <location>
        <begin position="68"/>
        <end position="268"/>
    </location>
</feature>
<dbReference type="SUPFAM" id="SSF48371">
    <property type="entry name" value="ARM repeat"/>
    <property type="match status" value="1"/>
</dbReference>